<sequence>MNDINQKAAKLQDKINSLTEFARKTKLPNPTVEKIKKFFENNQEADSDIIDPNLLADLPVAIKSQIMNFTHQEIIDKISFLKSVKKNLLWLILPLMKPMRFFEKDTIYRQQEQPDEVIFIYEGDVILSLDINDKINGKPILIPFNKYRPGSYFGDSDIFCKQLRDSNAFCTTDVNVLVLSQDDLISIVQKDEELAETMTMIAMERSSVHIQRMCTALVKHSKVTEFARKIYPDTGVKRNTAAEFARNLVRLYLEKKPKELSKEERMVLRALNEEKVLSSAVVPEMEVEPLSLEEKQKIEKAKIVREQAKYSEGLGRMRDNAKEIQKSTLRIKTNNRLINSRLNDINESARIISQKQSSMEELVYRILVRVSPE</sequence>
<evidence type="ECO:0000259" key="1">
    <source>
        <dbReference type="PROSITE" id="PS50042"/>
    </source>
</evidence>
<dbReference type="InterPro" id="IPR014710">
    <property type="entry name" value="RmlC-like_jellyroll"/>
</dbReference>
<dbReference type="InterPro" id="IPR000595">
    <property type="entry name" value="cNMP-bd_dom"/>
</dbReference>
<dbReference type="PROSITE" id="PS50042">
    <property type="entry name" value="CNMP_BINDING_3"/>
    <property type="match status" value="1"/>
</dbReference>
<dbReference type="Pfam" id="PF00027">
    <property type="entry name" value="cNMP_binding"/>
    <property type="match status" value="1"/>
</dbReference>
<feature type="domain" description="Cyclic nucleotide-binding" evidence="1">
    <location>
        <begin position="80"/>
        <end position="205"/>
    </location>
</feature>
<dbReference type="PANTHER" id="PTHR47823">
    <property type="entry name" value="ION_TRANS DOMAIN-CONTAINING PROTEIN"/>
    <property type="match status" value="1"/>
</dbReference>
<dbReference type="CDD" id="cd00038">
    <property type="entry name" value="CAP_ED"/>
    <property type="match status" value="1"/>
</dbReference>
<evidence type="ECO:0000313" key="2">
    <source>
        <dbReference type="EMBL" id="CAE0352616.1"/>
    </source>
</evidence>
<dbReference type="AlphaFoldDB" id="A0A7S3N8U7"/>
<protein>
    <recommendedName>
        <fullName evidence="1">Cyclic nucleotide-binding domain-containing protein</fullName>
    </recommendedName>
</protein>
<dbReference type="SUPFAM" id="SSF51206">
    <property type="entry name" value="cAMP-binding domain-like"/>
    <property type="match status" value="1"/>
</dbReference>
<accession>A0A7S3N8U7</accession>
<name>A0A7S3N8U7_9SPIT</name>
<gene>
    <name evidence="2" type="ORF">EHAR0213_LOCUS11532</name>
</gene>
<dbReference type="InterPro" id="IPR018490">
    <property type="entry name" value="cNMP-bd_dom_sf"/>
</dbReference>
<dbReference type="Gene3D" id="2.60.120.10">
    <property type="entry name" value="Jelly Rolls"/>
    <property type="match status" value="1"/>
</dbReference>
<proteinExistence type="predicted"/>
<organism evidence="2">
    <name type="scientific">Euplotes harpa</name>
    <dbReference type="NCBI Taxonomy" id="151035"/>
    <lineage>
        <taxon>Eukaryota</taxon>
        <taxon>Sar</taxon>
        <taxon>Alveolata</taxon>
        <taxon>Ciliophora</taxon>
        <taxon>Intramacronucleata</taxon>
        <taxon>Spirotrichea</taxon>
        <taxon>Hypotrichia</taxon>
        <taxon>Euplotida</taxon>
        <taxon>Euplotidae</taxon>
        <taxon>Euplotes</taxon>
    </lineage>
</organism>
<dbReference type="EMBL" id="HBII01027469">
    <property type="protein sequence ID" value="CAE0352616.1"/>
    <property type="molecule type" value="Transcribed_RNA"/>
</dbReference>
<reference evidence="2" key="1">
    <citation type="submission" date="2021-01" db="EMBL/GenBank/DDBJ databases">
        <authorList>
            <person name="Corre E."/>
            <person name="Pelletier E."/>
            <person name="Niang G."/>
            <person name="Scheremetjew M."/>
            <person name="Finn R."/>
            <person name="Kale V."/>
            <person name="Holt S."/>
            <person name="Cochrane G."/>
            <person name="Meng A."/>
            <person name="Brown T."/>
            <person name="Cohen L."/>
        </authorList>
    </citation>
    <scope>NUCLEOTIDE SEQUENCE</scope>
    <source>
        <strain evidence="2">FSP1.4</strain>
    </source>
</reference>
<dbReference type="PANTHER" id="PTHR47823:SF9">
    <property type="entry name" value="CHROMOSOME UNDETERMINED SCAFFOLD_10, WHOLE GENOME SHOTGUN SEQUENCE"/>
    <property type="match status" value="1"/>
</dbReference>